<sequence>MAPLSTSFPVLFTLVSISGFGSGVSKCWSYVGCYTPDKIIPFPPNTGRNILNTAWDDFL</sequence>
<evidence type="ECO:0000256" key="1">
    <source>
        <dbReference type="SAM" id="SignalP"/>
    </source>
</evidence>
<keyword evidence="3" id="KW-1185">Reference proteome</keyword>
<dbReference type="Proteomes" id="UP000324222">
    <property type="component" value="Unassembled WGS sequence"/>
</dbReference>
<reference evidence="2" key="1">
    <citation type="submission" date="2019-05" db="EMBL/GenBank/DDBJ databases">
        <title>Another draft genome of Portunus trituberculatus and its Hox gene families provides insights of decapod evolution.</title>
        <authorList>
            <person name="Jeong J.-H."/>
            <person name="Song I."/>
            <person name="Kim S."/>
            <person name="Choi T."/>
            <person name="Kim D."/>
            <person name="Ryu S."/>
            <person name="Kim W."/>
        </authorList>
    </citation>
    <scope>NUCLEOTIDE SEQUENCE [LARGE SCALE GENOMIC DNA]</scope>
    <source>
        <tissue evidence="2">Muscle</tissue>
    </source>
</reference>
<evidence type="ECO:0000313" key="3">
    <source>
        <dbReference type="Proteomes" id="UP000324222"/>
    </source>
</evidence>
<feature type="chain" id="PRO_5022901023" evidence="1">
    <location>
        <begin position="24"/>
        <end position="59"/>
    </location>
</feature>
<organism evidence="2 3">
    <name type="scientific">Portunus trituberculatus</name>
    <name type="common">Swimming crab</name>
    <name type="synonym">Neptunus trituberculatus</name>
    <dbReference type="NCBI Taxonomy" id="210409"/>
    <lineage>
        <taxon>Eukaryota</taxon>
        <taxon>Metazoa</taxon>
        <taxon>Ecdysozoa</taxon>
        <taxon>Arthropoda</taxon>
        <taxon>Crustacea</taxon>
        <taxon>Multicrustacea</taxon>
        <taxon>Malacostraca</taxon>
        <taxon>Eumalacostraca</taxon>
        <taxon>Eucarida</taxon>
        <taxon>Decapoda</taxon>
        <taxon>Pleocyemata</taxon>
        <taxon>Brachyura</taxon>
        <taxon>Eubrachyura</taxon>
        <taxon>Portunoidea</taxon>
        <taxon>Portunidae</taxon>
        <taxon>Portuninae</taxon>
        <taxon>Portunus</taxon>
    </lineage>
</organism>
<comment type="caution">
    <text evidence="2">The sequence shown here is derived from an EMBL/GenBank/DDBJ whole genome shotgun (WGS) entry which is preliminary data.</text>
</comment>
<feature type="signal peptide" evidence="1">
    <location>
        <begin position="1"/>
        <end position="23"/>
    </location>
</feature>
<evidence type="ECO:0000313" key="2">
    <source>
        <dbReference type="EMBL" id="MPC74536.1"/>
    </source>
</evidence>
<dbReference type="AlphaFoldDB" id="A0A5B7HXS3"/>
<accession>A0A5B7HXS3</accession>
<proteinExistence type="predicted"/>
<dbReference type="EMBL" id="VSRR010039117">
    <property type="protein sequence ID" value="MPC74536.1"/>
    <property type="molecule type" value="Genomic_DNA"/>
</dbReference>
<name>A0A5B7HXS3_PORTR</name>
<protein>
    <submittedName>
        <fullName evidence="2">Uncharacterized protein</fullName>
    </submittedName>
</protein>
<gene>
    <name evidence="2" type="ORF">E2C01_068896</name>
</gene>
<keyword evidence="1" id="KW-0732">Signal</keyword>